<dbReference type="EMBL" id="CP136894">
    <property type="protein sequence ID" value="WOL08310.1"/>
    <property type="molecule type" value="Genomic_DNA"/>
</dbReference>
<evidence type="ECO:0008006" key="3">
    <source>
        <dbReference type="Google" id="ProtNLM"/>
    </source>
</evidence>
<dbReference type="Proteomes" id="UP001327560">
    <property type="component" value="Chromosome 5"/>
</dbReference>
<protein>
    <recommendedName>
        <fullName evidence="3">DUF4283 domain-containing protein</fullName>
    </recommendedName>
</protein>
<dbReference type="PANTHER" id="PTHR31286:SF99">
    <property type="entry name" value="DUF4283 DOMAIN-CONTAINING PROTEIN"/>
    <property type="match status" value="1"/>
</dbReference>
<evidence type="ECO:0000313" key="2">
    <source>
        <dbReference type="Proteomes" id="UP001327560"/>
    </source>
</evidence>
<accession>A0AAQ3QHE5</accession>
<evidence type="ECO:0000313" key="1">
    <source>
        <dbReference type="EMBL" id="WOL08310.1"/>
    </source>
</evidence>
<proteinExistence type="predicted"/>
<dbReference type="InterPro" id="IPR040256">
    <property type="entry name" value="At4g02000-like"/>
</dbReference>
<gene>
    <name evidence="1" type="ORF">Cni_G17063</name>
</gene>
<sequence>MAMKMCPVKTYSKAQDSKEIRSEDDWRYSTELSEKIRRIKENVKGMVKIIDEDLDAARESCNLVLYGRFFGRTPNLKMPLREIISTIPIWVQLPGLPYKFMNQNILPQIVAALGRPIKIDDYTISGERGKFARICILFDITYENVPNLCYTCGRICHKDVVCPVIKNYKEKGKELDSITKNDEKDVEERVFGP</sequence>
<dbReference type="PANTHER" id="PTHR31286">
    <property type="entry name" value="GLYCINE-RICH CELL WALL STRUCTURAL PROTEIN 1.8-LIKE"/>
    <property type="match status" value="1"/>
</dbReference>
<dbReference type="AlphaFoldDB" id="A0AAQ3QHE5"/>
<keyword evidence="2" id="KW-1185">Reference proteome</keyword>
<organism evidence="1 2">
    <name type="scientific">Canna indica</name>
    <name type="common">Indian-shot</name>
    <dbReference type="NCBI Taxonomy" id="4628"/>
    <lineage>
        <taxon>Eukaryota</taxon>
        <taxon>Viridiplantae</taxon>
        <taxon>Streptophyta</taxon>
        <taxon>Embryophyta</taxon>
        <taxon>Tracheophyta</taxon>
        <taxon>Spermatophyta</taxon>
        <taxon>Magnoliopsida</taxon>
        <taxon>Liliopsida</taxon>
        <taxon>Zingiberales</taxon>
        <taxon>Cannaceae</taxon>
        <taxon>Canna</taxon>
    </lineage>
</organism>
<name>A0AAQ3QHE5_9LILI</name>
<reference evidence="1 2" key="1">
    <citation type="submission" date="2023-10" db="EMBL/GenBank/DDBJ databases">
        <title>Chromosome-scale genome assembly provides insights into flower coloration mechanisms of Canna indica.</title>
        <authorList>
            <person name="Li C."/>
        </authorList>
    </citation>
    <scope>NUCLEOTIDE SEQUENCE [LARGE SCALE GENOMIC DNA]</scope>
    <source>
        <tissue evidence="1">Flower</tissue>
    </source>
</reference>